<gene>
    <name evidence="2" type="ORF">M406DRAFT_74145</name>
</gene>
<reference evidence="2" key="1">
    <citation type="journal article" date="2020" name="Phytopathology">
        <title>Genome sequence of the chestnut blight fungus Cryphonectria parasitica EP155: A fundamental resource for an archetypical invasive plant pathogen.</title>
        <authorList>
            <person name="Crouch J.A."/>
            <person name="Dawe A."/>
            <person name="Aerts A."/>
            <person name="Barry K."/>
            <person name="Churchill A.C.L."/>
            <person name="Grimwood J."/>
            <person name="Hillman B."/>
            <person name="Milgroom M.G."/>
            <person name="Pangilinan J."/>
            <person name="Smith M."/>
            <person name="Salamov A."/>
            <person name="Schmutz J."/>
            <person name="Yadav J."/>
            <person name="Grigoriev I.V."/>
            <person name="Nuss D."/>
        </authorList>
    </citation>
    <scope>NUCLEOTIDE SEQUENCE</scope>
    <source>
        <strain evidence="2">EP155</strain>
    </source>
</reference>
<evidence type="ECO:0000256" key="1">
    <source>
        <dbReference type="SAM" id="MobiDB-lite"/>
    </source>
</evidence>
<dbReference type="Proteomes" id="UP000803844">
    <property type="component" value="Unassembled WGS sequence"/>
</dbReference>
<dbReference type="RefSeq" id="XP_040774514.1">
    <property type="nucleotide sequence ID" value="XM_040925713.1"/>
</dbReference>
<feature type="compositionally biased region" description="Low complexity" evidence="1">
    <location>
        <begin position="17"/>
        <end position="28"/>
    </location>
</feature>
<evidence type="ECO:0000313" key="2">
    <source>
        <dbReference type="EMBL" id="KAF3763553.1"/>
    </source>
</evidence>
<feature type="region of interest" description="Disordered" evidence="1">
    <location>
        <begin position="1"/>
        <end position="64"/>
    </location>
</feature>
<evidence type="ECO:0000313" key="3">
    <source>
        <dbReference type="Proteomes" id="UP000803844"/>
    </source>
</evidence>
<proteinExistence type="predicted"/>
<keyword evidence="3" id="KW-1185">Reference proteome</keyword>
<comment type="caution">
    <text evidence="2">The sequence shown here is derived from an EMBL/GenBank/DDBJ whole genome shotgun (WGS) entry which is preliminary data.</text>
</comment>
<accession>A0A9P4XZ52</accession>
<sequence length="115" mass="12416">MPASVAPIPMAPPLPLSLPLSPRSCHPSGRWAGPRGGSQGAAGPGTHLPRYTTRHHMATQDSSGTYYKSPYALGWNRYTPNEGTYERQYQPRQAVLVRHFDLKSPAIQTCAGGSS</sequence>
<feature type="compositionally biased region" description="Gly residues" evidence="1">
    <location>
        <begin position="34"/>
        <end position="43"/>
    </location>
</feature>
<dbReference type="GeneID" id="63842842"/>
<name>A0A9P4XZ52_CRYP1</name>
<dbReference type="EMBL" id="MU032349">
    <property type="protein sequence ID" value="KAF3763553.1"/>
    <property type="molecule type" value="Genomic_DNA"/>
</dbReference>
<organism evidence="2 3">
    <name type="scientific">Cryphonectria parasitica (strain ATCC 38755 / EP155)</name>
    <dbReference type="NCBI Taxonomy" id="660469"/>
    <lineage>
        <taxon>Eukaryota</taxon>
        <taxon>Fungi</taxon>
        <taxon>Dikarya</taxon>
        <taxon>Ascomycota</taxon>
        <taxon>Pezizomycotina</taxon>
        <taxon>Sordariomycetes</taxon>
        <taxon>Sordariomycetidae</taxon>
        <taxon>Diaporthales</taxon>
        <taxon>Cryphonectriaceae</taxon>
        <taxon>Cryphonectria-Endothia species complex</taxon>
        <taxon>Cryphonectria</taxon>
    </lineage>
</organism>
<protein>
    <submittedName>
        <fullName evidence="2">Uncharacterized protein</fullName>
    </submittedName>
</protein>
<dbReference type="AlphaFoldDB" id="A0A9P4XZ52"/>